<protein>
    <submittedName>
        <fullName evidence="2">Uncharacterized protein</fullName>
    </submittedName>
</protein>
<comment type="caution">
    <text evidence="2">The sequence shown here is derived from an EMBL/GenBank/DDBJ whole genome shotgun (WGS) entry which is preliminary data.</text>
</comment>
<gene>
    <name evidence="2" type="ORF">PR048_005111</name>
</gene>
<name>A0ABQ9I796_9NEOP</name>
<feature type="compositionally biased region" description="Basic and acidic residues" evidence="1">
    <location>
        <begin position="314"/>
        <end position="324"/>
    </location>
</feature>
<evidence type="ECO:0000313" key="3">
    <source>
        <dbReference type="Proteomes" id="UP001159363"/>
    </source>
</evidence>
<accession>A0ABQ9I796</accession>
<dbReference type="EMBL" id="JARBHB010000002">
    <property type="protein sequence ID" value="KAJ8892530.1"/>
    <property type="molecule type" value="Genomic_DNA"/>
</dbReference>
<proteinExistence type="predicted"/>
<reference evidence="2 3" key="1">
    <citation type="submission" date="2023-02" db="EMBL/GenBank/DDBJ databases">
        <title>LHISI_Scaffold_Assembly.</title>
        <authorList>
            <person name="Stuart O.P."/>
            <person name="Cleave R."/>
            <person name="Magrath M.J.L."/>
            <person name="Mikheyev A.S."/>
        </authorList>
    </citation>
    <scope>NUCLEOTIDE SEQUENCE [LARGE SCALE GENOMIC DNA]</scope>
    <source>
        <strain evidence="2">Daus_M_001</strain>
        <tissue evidence="2">Leg muscle</tissue>
    </source>
</reference>
<evidence type="ECO:0000313" key="2">
    <source>
        <dbReference type="EMBL" id="KAJ8892530.1"/>
    </source>
</evidence>
<organism evidence="2 3">
    <name type="scientific">Dryococelus australis</name>
    <dbReference type="NCBI Taxonomy" id="614101"/>
    <lineage>
        <taxon>Eukaryota</taxon>
        <taxon>Metazoa</taxon>
        <taxon>Ecdysozoa</taxon>
        <taxon>Arthropoda</taxon>
        <taxon>Hexapoda</taxon>
        <taxon>Insecta</taxon>
        <taxon>Pterygota</taxon>
        <taxon>Neoptera</taxon>
        <taxon>Polyneoptera</taxon>
        <taxon>Phasmatodea</taxon>
        <taxon>Verophasmatodea</taxon>
        <taxon>Anareolatae</taxon>
        <taxon>Phasmatidae</taxon>
        <taxon>Eurycanthinae</taxon>
        <taxon>Dryococelus</taxon>
    </lineage>
</organism>
<feature type="compositionally biased region" description="Acidic residues" evidence="1">
    <location>
        <begin position="336"/>
        <end position="345"/>
    </location>
</feature>
<evidence type="ECO:0000256" key="1">
    <source>
        <dbReference type="SAM" id="MobiDB-lite"/>
    </source>
</evidence>
<dbReference type="Proteomes" id="UP001159363">
    <property type="component" value="Chromosome 2"/>
</dbReference>
<feature type="region of interest" description="Disordered" evidence="1">
    <location>
        <begin position="307"/>
        <end position="345"/>
    </location>
</feature>
<keyword evidence="3" id="KW-1185">Reference proteome</keyword>
<sequence length="345" mass="40514">MQYRLWKTQLPGETVTDLITALHNLPATFEYRTLKQELIHDRMVVVMSNVKTSVQLQLLPELTLEQEIIVAKQAKLQSSQSAMLQQEPHHHLEVHRFSLQRDSNSLQRNTCSCMLPQVPNFHNLMDKQKVQCKLQRESYPKKQTLILGCWCIQPHHWHLVFHQENCCLEGNCELLYHRKVLHCNHLGTHPAFSNFEHVTSISKRYPRGIIMLCMGCMNWLHYTQQHMFVSLTYIENWFRSYVVATGIWNVSKIRKQLVAVWNTEADEWVRRLVQGKIMVLEYHGRHQAGVKSLLSRGHQLHRGHKLQALHKKNSKDSRMIKDHGQMGPQLHTRLEVEDESSHEDP</sequence>